<name>A0A2P6VJP2_9CHLO</name>
<evidence type="ECO:0000256" key="9">
    <source>
        <dbReference type="ARBA" id="ARBA00023125"/>
    </source>
</evidence>
<evidence type="ECO:0000313" key="12">
    <source>
        <dbReference type="EMBL" id="PSC74309.1"/>
    </source>
</evidence>
<dbReference type="CDD" id="cd07322">
    <property type="entry name" value="PriL_PriS_Eukaryotic"/>
    <property type="match status" value="1"/>
</dbReference>
<dbReference type="InterPro" id="IPR007238">
    <property type="entry name" value="DNA_primase_lsu_euk/arc"/>
</dbReference>
<gene>
    <name evidence="12" type="ORF">C2E20_2528</name>
</gene>
<keyword evidence="3" id="KW-0004">4Fe-4S</keyword>
<evidence type="ECO:0000256" key="10">
    <source>
        <dbReference type="SAM" id="MobiDB-lite"/>
    </source>
</evidence>
<keyword evidence="4" id="KW-0639">Primosome</keyword>
<reference evidence="12 13" key="1">
    <citation type="journal article" date="2018" name="Plant J.">
        <title>Genome sequences of Chlorella sorokiniana UTEX 1602 and Micractinium conductrix SAG 241.80: implications to maltose excretion by a green alga.</title>
        <authorList>
            <person name="Arriola M.B."/>
            <person name="Velmurugan N."/>
            <person name="Zhang Y."/>
            <person name="Plunkett M.H."/>
            <person name="Hondzo H."/>
            <person name="Barney B.M."/>
        </authorList>
    </citation>
    <scope>NUCLEOTIDE SEQUENCE [LARGE SCALE GENOMIC DNA]</scope>
    <source>
        <strain evidence="12 13">SAG 241.80</strain>
    </source>
</reference>
<dbReference type="AlphaFoldDB" id="A0A2P6VJP2"/>
<comment type="caution">
    <text evidence="12">The sequence shown here is derived from an EMBL/GenBank/DDBJ whole genome shotgun (WGS) entry which is preliminary data.</text>
</comment>
<protein>
    <submittedName>
        <fullName evidence="12">DNA primase large subunit</fullName>
    </submittedName>
</protein>
<keyword evidence="13" id="KW-1185">Reference proteome</keyword>
<feature type="compositionally biased region" description="Low complexity" evidence="10">
    <location>
        <begin position="371"/>
        <end position="391"/>
    </location>
</feature>
<dbReference type="EMBL" id="LHPF02000005">
    <property type="protein sequence ID" value="PSC74309.1"/>
    <property type="molecule type" value="Genomic_DNA"/>
</dbReference>
<keyword evidence="8" id="KW-0411">Iron-sulfur</keyword>
<dbReference type="STRING" id="554055.A0A2P6VJP2"/>
<keyword evidence="7" id="KW-0408">Iron</keyword>
<proteinExistence type="inferred from homology"/>
<evidence type="ECO:0000256" key="4">
    <source>
        <dbReference type="ARBA" id="ARBA00022515"/>
    </source>
</evidence>
<dbReference type="InterPro" id="IPR016558">
    <property type="entry name" value="DNA_primase_lsu_euk"/>
</dbReference>
<keyword evidence="5" id="KW-0235">DNA replication</keyword>
<accession>A0A2P6VJP2</accession>
<organism evidence="12 13">
    <name type="scientific">Micractinium conductrix</name>
    <dbReference type="NCBI Taxonomy" id="554055"/>
    <lineage>
        <taxon>Eukaryota</taxon>
        <taxon>Viridiplantae</taxon>
        <taxon>Chlorophyta</taxon>
        <taxon>core chlorophytes</taxon>
        <taxon>Trebouxiophyceae</taxon>
        <taxon>Chlorellales</taxon>
        <taxon>Chlorellaceae</taxon>
        <taxon>Chlorella clade</taxon>
        <taxon>Micractinium</taxon>
    </lineage>
</organism>
<evidence type="ECO:0000256" key="7">
    <source>
        <dbReference type="ARBA" id="ARBA00023004"/>
    </source>
</evidence>
<dbReference type="Pfam" id="PF04104">
    <property type="entry name" value="DNA_primase_lrg"/>
    <property type="match status" value="1"/>
</dbReference>
<dbReference type="GO" id="GO:0006270">
    <property type="term" value="P:DNA replication initiation"/>
    <property type="evidence" value="ECO:0007669"/>
    <property type="project" value="TreeGrafter"/>
</dbReference>
<dbReference type="Gene3D" id="1.20.930.80">
    <property type="match status" value="1"/>
</dbReference>
<feature type="domain" description="DNA primase large subunit C-terminal" evidence="11">
    <location>
        <begin position="186"/>
        <end position="352"/>
    </location>
</feature>
<dbReference type="GO" id="GO:0051539">
    <property type="term" value="F:4 iron, 4 sulfur cluster binding"/>
    <property type="evidence" value="ECO:0007669"/>
    <property type="project" value="UniProtKB-KW"/>
</dbReference>
<dbReference type="Proteomes" id="UP000239649">
    <property type="component" value="Unassembled WGS sequence"/>
</dbReference>
<sequence length="417" mass="45289">MGTFLAAGAVGGARRPLAEVQQPKGGGKAGGGGKAALPLSMYGELPEGEIAIEEFERFALDRLRVLKGIDDLKVKGFRPDQMQEKVTELWERHMGAASREERARKDVVSHFVLRLAYCRTEDLRRWLIAQECDLFRARFRELIPSDQRAFMEESQLPFRPLGQADYEDAKDDLAAVALAAGDIPLLVRESFPLCMVSMYGALHEQHHLKHEGRMQFGLFLKGLGLPLEEAIRFWRTEMAPVAPGEKFDKQYLYNVRHNYGKEGQRKDYTPYTCMKIIGSTPGVGQVHGCPYKTFGQDSLRAALSRLQVAPAKVEEAVLKAAAGHFQLACASAWEGKHSCACDSGINHPNQYFEESRKALEGEQGSDGGAPGAAAAGAGAPPKTPAGAAPAATRQLQDVLGSNGAQPSGGAAKVQRTG</sequence>
<evidence type="ECO:0000256" key="1">
    <source>
        <dbReference type="ARBA" id="ARBA00001966"/>
    </source>
</evidence>
<evidence type="ECO:0000259" key="11">
    <source>
        <dbReference type="Pfam" id="PF04104"/>
    </source>
</evidence>
<evidence type="ECO:0000256" key="8">
    <source>
        <dbReference type="ARBA" id="ARBA00023014"/>
    </source>
</evidence>
<dbReference type="PANTHER" id="PTHR10537:SF3">
    <property type="entry name" value="DNA PRIMASE LARGE SUBUNIT"/>
    <property type="match status" value="1"/>
</dbReference>
<feature type="region of interest" description="Disordered" evidence="10">
    <location>
        <begin position="358"/>
        <end position="417"/>
    </location>
</feature>
<comment type="cofactor">
    <cofactor evidence="1">
        <name>[4Fe-4S] cluster</name>
        <dbReference type="ChEBI" id="CHEBI:49883"/>
    </cofactor>
</comment>
<evidence type="ECO:0000256" key="2">
    <source>
        <dbReference type="ARBA" id="ARBA00010564"/>
    </source>
</evidence>
<keyword evidence="6" id="KW-0479">Metal-binding</keyword>
<dbReference type="OrthoDB" id="421393at2759"/>
<dbReference type="GO" id="GO:0006269">
    <property type="term" value="P:DNA replication, synthesis of primer"/>
    <property type="evidence" value="ECO:0007669"/>
    <property type="project" value="UniProtKB-KW"/>
</dbReference>
<evidence type="ECO:0000256" key="5">
    <source>
        <dbReference type="ARBA" id="ARBA00022705"/>
    </source>
</evidence>
<dbReference type="GO" id="GO:0003677">
    <property type="term" value="F:DNA binding"/>
    <property type="evidence" value="ECO:0007669"/>
    <property type="project" value="UniProtKB-KW"/>
</dbReference>
<evidence type="ECO:0000256" key="3">
    <source>
        <dbReference type="ARBA" id="ARBA00022485"/>
    </source>
</evidence>
<comment type="similarity">
    <text evidence="2">Belongs to the eukaryotic-type primase large subunit family.</text>
</comment>
<keyword evidence="9" id="KW-0238">DNA-binding</keyword>
<dbReference type="InterPro" id="IPR058560">
    <property type="entry name" value="DNA_primase_C"/>
</dbReference>
<dbReference type="GO" id="GO:0005658">
    <property type="term" value="C:alpha DNA polymerase:primase complex"/>
    <property type="evidence" value="ECO:0007669"/>
    <property type="project" value="UniProtKB-ARBA"/>
</dbReference>
<dbReference type="GO" id="GO:0046872">
    <property type="term" value="F:metal ion binding"/>
    <property type="evidence" value="ECO:0007669"/>
    <property type="project" value="UniProtKB-KW"/>
</dbReference>
<dbReference type="PANTHER" id="PTHR10537">
    <property type="entry name" value="DNA PRIMASE LARGE SUBUNIT"/>
    <property type="match status" value="1"/>
</dbReference>
<evidence type="ECO:0000256" key="6">
    <source>
        <dbReference type="ARBA" id="ARBA00022723"/>
    </source>
</evidence>
<evidence type="ECO:0000313" key="13">
    <source>
        <dbReference type="Proteomes" id="UP000239649"/>
    </source>
</evidence>